<evidence type="ECO:0000256" key="6">
    <source>
        <dbReference type="SAM" id="MobiDB-lite"/>
    </source>
</evidence>
<evidence type="ECO:0000313" key="8">
    <source>
        <dbReference type="EMBL" id="KAH7030652.1"/>
    </source>
</evidence>
<name>A0A9P8Y3U4_9PEZI</name>
<keyword evidence="9" id="KW-1185">Reference proteome</keyword>
<sequence>MATKDSTSQCPICQKAYGVETTARAKTKHQSYCRKKHGPGSNIQARRKSCDACVRAKTRCNLNPKGCSRCASKLLRCTYEGAPPGVQASTQSPAEAILRPADYIGTLSDGGPGVDAPQQLMVSPESLGRTVNAQPIWELADDIDEDFFASTFVNEDHPEDNTLNSDNSSNNTTNIAKYLSNPAKSPSPSLPAWLDFKKAASSSLFERRVFAHPVVDATGDIAIHILRSYPHMLASEDGTNPPPPFIHPRYRDLADHDGTRTSPMSAALSFSKMLLHGQGLNRSLVWRLILIEQDRLLTEHLKFNKWELLEATQALVTYMLLRIVDGRQEYSNHDFMLVASITAICATLCARFGQLISPDEIMGQMMSWKDWAFYESRRRTSTALAIINAVLHARITPRSARMPEYAVSPAPSPSKLWNADNEKDWEADYAEYLHSNALHGMLRNCDLVELKKEAAAEAADAAEGVGGAGEEEVSSSGGLRDWELSKRVRRDRRQEKHDRWYAYADSFGLLVTLAADMIVWA</sequence>
<comment type="caution">
    <text evidence="8">The sequence shown here is derived from an EMBL/GenBank/DDBJ whole genome shotgun (WGS) entry which is preliminary data.</text>
</comment>
<accession>A0A9P8Y3U4</accession>
<proteinExistence type="predicted"/>
<dbReference type="RefSeq" id="XP_046012332.1">
    <property type="nucleotide sequence ID" value="XM_046153815.1"/>
</dbReference>
<dbReference type="Gene3D" id="4.10.240.10">
    <property type="entry name" value="Zn(2)-C6 fungal-type DNA-binding domain"/>
    <property type="match status" value="1"/>
</dbReference>
<evidence type="ECO:0000313" key="9">
    <source>
        <dbReference type="Proteomes" id="UP000756346"/>
    </source>
</evidence>
<gene>
    <name evidence="8" type="ORF">B0I36DRAFT_322182</name>
</gene>
<dbReference type="GeneID" id="70183361"/>
<reference evidence="8" key="1">
    <citation type="journal article" date="2021" name="Nat. Commun.">
        <title>Genetic determinants of endophytism in the Arabidopsis root mycobiome.</title>
        <authorList>
            <person name="Mesny F."/>
            <person name="Miyauchi S."/>
            <person name="Thiergart T."/>
            <person name="Pickel B."/>
            <person name="Atanasova L."/>
            <person name="Karlsson M."/>
            <person name="Huettel B."/>
            <person name="Barry K.W."/>
            <person name="Haridas S."/>
            <person name="Chen C."/>
            <person name="Bauer D."/>
            <person name="Andreopoulos W."/>
            <person name="Pangilinan J."/>
            <person name="LaButti K."/>
            <person name="Riley R."/>
            <person name="Lipzen A."/>
            <person name="Clum A."/>
            <person name="Drula E."/>
            <person name="Henrissat B."/>
            <person name="Kohler A."/>
            <person name="Grigoriev I.V."/>
            <person name="Martin F.M."/>
            <person name="Hacquard S."/>
        </authorList>
    </citation>
    <scope>NUCLEOTIDE SEQUENCE</scope>
    <source>
        <strain evidence="8">MPI-CAGE-CH-0230</strain>
    </source>
</reference>
<keyword evidence="3" id="KW-0805">Transcription regulation</keyword>
<dbReference type="PROSITE" id="PS50048">
    <property type="entry name" value="ZN2_CY6_FUNGAL_2"/>
    <property type="match status" value="1"/>
</dbReference>
<dbReference type="GO" id="GO:0000981">
    <property type="term" value="F:DNA-binding transcription factor activity, RNA polymerase II-specific"/>
    <property type="evidence" value="ECO:0007669"/>
    <property type="project" value="InterPro"/>
</dbReference>
<keyword evidence="2" id="KW-0862">Zinc</keyword>
<feature type="region of interest" description="Disordered" evidence="6">
    <location>
        <begin position="155"/>
        <end position="182"/>
    </location>
</feature>
<dbReference type="CDD" id="cd00067">
    <property type="entry name" value="GAL4"/>
    <property type="match status" value="1"/>
</dbReference>
<evidence type="ECO:0000256" key="5">
    <source>
        <dbReference type="ARBA" id="ARBA00023242"/>
    </source>
</evidence>
<dbReference type="PANTHER" id="PTHR47660">
    <property type="entry name" value="TRANSCRIPTION FACTOR WITH C2H2 AND ZN(2)-CYS(6) DNA BINDING DOMAIN (EUROFUNG)-RELATED-RELATED"/>
    <property type="match status" value="1"/>
</dbReference>
<evidence type="ECO:0000256" key="4">
    <source>
        <dbReference type="ARBA" id="ARBA00023163"/>
    </source>
</evidence>
<evidence type="ECO:0000256" key="3">
    <source>
        <dbReference type="ARBA" id="ARBA00023015"/>
    </source>
</evidence>
<dbReference type="GO" id="GO:0008270">
    <property type="term" value="F:zinc ion binding"/>
    <property type="evidence" value="ECO:0007669"/>
    <property type="project" value="InterPro"/>
</dbReference>
<keyword evidence="5" id="KW-0539">Nucleus</keyword>
<keyword evidence="4" id="KW-0804">Transcription</keyword>
<dbReference type="InterPro" id="IPR036864">
    <property type="entry name" value="Zn2-C6_fun-type_DNA-bd_sf"/>
</dbReference>
<feature type="domain" description="Zn(2)-C6 fungal-type" evidence="7">
    <location>
        <begin position="49"/>
        <end position="79"/>
    </location>
</feature>
<dbReference type="SUPFAM" id="SSF57701">
    <property type="entry name" value="Zn2/Cys6 DNA-binding domain"/>
    <property type="match status" value="1"/>
</dbReference>
<keyword evidence="1" id="KW-0479">Metal-binding</keyword>
<evidence type="ECO:0000259" key="7">
    <source>
        <dbReference type="PROSITE" id="PS50048"/>
    </source>
</evidence>
<dbReference type="AlphaFoldDB" id="A0A9P8Y3U4"/>
<organism evidence="8 9">
    <name type="scientific">Microdochium trichocladiopsis</name>
    <dbReference type="NCBI Taxonomy" id="1682393"/>
    <lineage>
        <taxon>Eukaryota</taxon>
        <taxon>Fungi</taxon>
        <taxon>Dikarya</taxon>
        <taxon>Ascomycota</taxon>
        <taxon>Pezizomycotina</taxon>
        <taxon>Sordariomycetes</taxon>
        <taxon>Xylariomycetidae</taxon>
        <taxon>Xylariales</taxon>
        <taxon>Microdochiaceae</taxon>
        <taxon>Microdochium</taxon>
    </lineage>
</organism>
<dbReference type="EMBL" id="JAGTJQ010000005">
    <property type="protein sequence ID" value="KAH7030652.1"/>
    <property type="molecule type" value="Genomic_DNA"/>
</dbReference>
<evidence type="ECO:0000256" key="1">
    <source>
        <dbReference type="ARBA" id="ARBA00022723"/>
    </source>
</evidence>
<dbReference type="PANTHER" id="PTHR47660:SF3">
    <property type="entry name" value="FINGER DOMAIN PROTEIN, PUTATIVE (AFU_ORTHOLOGUE AFUA_4G03310)-RELATED"/>
    <property type="match status" value="1"/>
</dbReference>
<feature type="compositionally biased region" description="Low complexity" evidence="6">
    <location>
        <begin position="161"/>
        <end position="174"/>
    </location>
</feature>
<dbReference type="InterPro" id="IPR001138">
    <property type="entry name" value="Zn2Cys6_DnaBD"/>
</dbReference>
<dbReference type="OrthoDB" id="5423818at2759"/>
<dbReference type="Proteomes" id="UP000756346">
    <property type="component" value="Unassembled WGS sequence"/>
</dbReference>
<evidence type="ECO:0000256" key="2">
    <source>
        <dbReference type="ARBA" id="ARBA00022833"/>
    </source>
</evidence>
<protein>
    <recommendedName>
        <fullName evidence="7">Zn(2)-C6 fungal-type domain-containing protein</fullName>
    </recommendedName>
</protein>